<reference evidence="1 2" key="1">
    <citation type="submission" date="2020-08" db="EMBL/GenBank/DDBJ databases">
        <title>Sphingobacterium sp. DN04309 isolated from aquaculture water.</title>
        <authorList>
            <person name="Zhang M."/>
        </authorList>
    </citation>
    <scope>NUCLEOTIDE SEQUENCE [LARGE SCALE GENOMIC DNA]</scope>
    <source>
        <strain evidence="1 2">DN04309</strain>
    </source>
</reference>
<evidence type="ECO:0008006" key="3">
    <source>
        <dbReference type="Google" id="ProtNLM"/>
    </source>
</evidence>
<organism evidence="1 2">
    <name type="scientific">Sphingobacterium litopenaei</name>
    <dbReference type="NCBI Taxonomy" id="2763500"/>
    <lineage>
        <taxon>Bacteria</taxon>
        <taxon>Pseudomonadati</taxon>
        <taxon>Bacteroidota</taxon>
        <taxon>Sphingobacteriia</taxon>
        <taxon>Sphingobacteriales</taxon>
        <taxon>Sphingobacteriaceae</taxon>
        <taxon>Sphingobacterium</taxon>
    </lineage>
</organism>
<dbReference type="EMBL" id="JACOIJ010000019">
    <property type="protein sequence ID" value="MBD1430052.1"/>
    <property type="molecule type" value="Genomic_DNA"/>
</dbReference>
<protein>
    <recommendedName>
        <fullName evidence="3">Adenylosuccinate lyase</fullName>
    </recommendedName>
</protein>
<keyword evidence="2" id="KW-1185">Reference proteome</keyword>
<comment type="caution">
    <text evidence="1">The sequence shown here is derived from an EMBL/GenBank/DDBJ whole genome shotgun (WGS) entry which is preliminary data.</text>
</comment>
<accession>A0ABR7YFH2</accession>
<evidence type="ECO:0000313" key="1">
    <source>
        <dbReference type="EMBL" id="MBD1430052.1"/>
    </source>
</evidence>
<proteinExistence type="predicted"/>
<dbReference type="RefSeq" id="WP_190302341.1">
    <property type="nucleotide sequence ID" value="NZ_JACOIJ010000019.1"/>
</dbReference>
<evidence type="ECO:0000313" key="2">
    <source>
        <dbReference type="Proteomes" id="UP000651271"/>
    </source>
</evidence>
<dbReference type="Proteomes" id="UP000651271">
    <property type="component" value="Unassembled WGS sequence"/>
</dbReference>
<gene>
    <name evidence="1" type="ORF">H8B04_10830</name>
</gene>
<sequence length="184" mass="21305">MDQQRIDKITEALYNYSASVIKEGILQYTSLEELLELSLYPIERTAFRAAWAAEHVLLANNNSKITFYKDAIISVYSKSNNWSVLRSYSKLVMEYLTLTDITQLNEIEFESILNKTFDVLENSECPIAVRCNCYDILCLLSAQHHWIVNELRHRIQLDLSINETPALISRAKKVTKKLERIAKT</sequence>
<name>A0ABR7YFH2_9SPHI</name>